<dbReference type="Pfam" id="PF07190">
    <property type="entry name" value="CrmD_SECRET"/>
    <property type="match status" value="1"/>
</dbReference>
<feature type="domain" description="Poxvirus TNF receptor-II C-terminal" evidence="1">
    <location>
        <begin position="1"/>
        <end position="166"/>
    </location>
</feature>
<organismHost>
    <name type="scientific">Apodemus sylvaticus</name>
    <name type="common">European woodmouse</name>
    <dbReference type="NCBI Taxonomy" id="10129"/>
</organismHost>
<gene>
    <name evidence="2" type="primary">CPXV201</name>
</gene>
<organism evidence="2">
    <name type="scientific">Cowpox virus</name>
    <name type="common">CPV</name>
    <dbReference type="NCBI Taxonomy" id="10243"/>
    <lineage>
        <taxon>Viruses</taxon>
        <taxon>Varidnaviria</taxon>
        <taxon>Bamfordvirae</taxon>
        <taxon>Nucleocytoviricota</taxon>
        <taxon>Pokkesviricetes</taxon>
        <taxon>Chitovirales</taxon>
        <taxon>Poxviridae</taxon>
        <taxon>Chordopoxvirinae</taxon>
        <taxon>Orthopoxvirus</taxon>
        <taxon>Orthopoxvirus cowpox</taxon>
    </lineage>
</organism>
<dbReference type="InterPro" id="IPR010806">
    <property type="entry name" value="Poxvirus_TNF-rcpt-II_C"/>
</dbReference>
<accession>A0A212Q4N3</accession>
<organismHost>
    <name type="scientific">Bos taurus</name>
    <name type="common">Bovine</name>
    <dbReference type="NCBI Taxonomy" id="9913"/>
</organismHost>
<dbReference type="Gene3D" id="2.60.240.20">
    <property type="match status" value="1"/>
</dbReference>
<evidence type="ECO:0000313" key="2">
    <source>
        <dbReference type="EMBL" id="SNB54284.1"/>
    </source>
</evidence>
<protein>
    <submittedName>
        <fullName evidence="2">CPXV201 protein</fullName>
    </submittedName>
</protein>
<name>A0A212Q4N3_COWPX</name>
<sequence length="184" mass="21569">MYKKLITFLFVIGAITASYSNNEYTPFNKLSVKLYIDGVDNIENSYTDDDNNELVLIFKEYTVSIITESCDVGFDSIDIDVIDDYKILDMYTIDSSTIQRRGHTCRISTKLSCHHDRYPYIHKYEGDERQYSITAEGKCYKGIKYEISMMNDDTLLRKHTLKIGSSNIFDRHEHSNIYYSKYDF</sequence>
<organismHost>
    <name type="scientific">Mus musculus</name>
    <name type="common">Mouse</name>
    <dbReference type="NCBI Taxonomy" id="10090"/>
</organismHost>
<reference evidence="2" key="1">
    <citation type="submission" date="2017-06" db="EMBL/GenBank/DDBJ databases">
        <authorList>
            <person name="Kim H.J."/>
            <person name="Triplett B.A."/>
        </authorList>
    </citation>
    <scope>NUCLEOTIDE SEQUENCE</scope>
    <source>
        <strain evidence="2">Ger 2010 MKY</strain>
    </source>
</reference>
<organismHost>
    <name type="scientific">Microtus agrestis</name>
    <name type="common">Short-tailed field vole</name>
    <dbReference type="NCBI Taxonomy" id="29092"/>
</organismHost>
<organismHost>
    <name type="scientific">Homo sapiens</name>
    <name type="common">Human</name>
    <dbReference type="NCBI Taxonomy" id="9606"/>
</organismHost>
<organismHost>
    <name type="scientific">Loxodonta africana</name>
    <name type="common">African elephant</name>
    <dbReference type="NCBI Taxonomy" id="9785"/>
</organismHost>
<evidence type="ECO:0000259" key="1">
    <source>
        <dbReference type="Pfam" id="PF07190"/>
    </source>
</evidence>
<organismHost>
    <name type="scientific">Felis catus</name>
    <name type="common">Cat</name>
    <name type="synonym">Felis silvestris catus</name>
    <dbReference type="NCBI Taxonomy" id="9685"/>
</organismHost>
<dbReference type="Proteomes" id="UP000272857">
    <property type="component" value="Segment"/>
</dbReference>
<dbReference type="EMBL" id="LT896721">
    <property type="protein sequence ID" value="SNB54284.1"/>
    <property type="molecule type" value="Genomic_DNA"/>
</dbReference>
<dbReference type="PIRSF" id="PIRSF003778">
    <property type="entry name" value="VAC_C8L"/>
    <property type="match status" value="1"/>
</dbReference>
<proteinExistence type="predicted"/>
<organismHost>
    <name type="scientific">Myodes glareolus</name>
    <name type="common">Bank vole</name>
    <name type="synonym">Clethrionomys glareolus</name>
    <dbReference type="NCBI Taxonomy" id="447135"/>
</organismHost>
<dbReference type="InterPro" id="IPR009176">
    <property type="entry name" value="Vaccinia_virus_B7/C8"/>
</dbReference>